<dbReference type="EMBL" id="JBHUFV010000036">
    <property type="protein sequence ID" value="MFD1934797.1"/>
    <property type="molecule type" value="Genomic_DNA"/>
</dbReference>
<dbReference type="InterPro" id="IPR007995">
    <property type="entry name" value="DUF742"/>
</dbReference>
<comment type="caution">
    <text evidence="2">The sequence shown here is derived from an EMBL/GenBank/DDBJ whole genome shotgun (WGS) entry which is preliminary data.</text>
</comment>
<accession>A0ABW4T1K1</accession>
<evidence type="ECO:0000313" key="3">
    <source>
        <dbReference type="Proteomes" id="UP001597368"/>
    </source>
</evidence>
<protein>
    <submittedName>
        <fullName evidence="2">DUF742 domain-containing protein</fullName>
    </submittedName>
</protein>
<dbReference type="Proteomes" id="UP001597368">
    <property type="component" value="Unassembled WGS sequence"/>
</dbReference>
<dbReference type="RefSeq" id="WP_379574889.1">
    <property type="nucleotide sequence ID" value="NZ_JBHUFV010000036.1"/>
</dbReference>
<dbReference type="Pfam" id="PF05331">
    <property type="entry name" value="DUF742"/>
    <property type="match status" value="1"/>
</dbReference>
<feature type="region of interest" description="Disordered" evidence="1">
    <location>
        <begin position="1"/>
        <end position="21"/>
    </location>
</feature>
<evidence type="ECO:0000256" key="1">
    <source>
        <dbReference type="SAM" id="MobiDB-lite"/>
    </source>
</evidence>
<evidence type="ECO:0000313" key="2">
    <source>
        <dbReference type="EMBL" id="MFD1934797.1"/>
    </source>
</evidence>
<gene>
    <name evidence="2" type="ORF">ACFSKW_25305</name>
</gene>
<proteinExistence type="predicted"/>
<name>A0ABW4T1K1_9ACTN</name>
<keyword evidence="3" id="KW-1185">Reference proteome</keyword>
<sequence>MSERSEGTDDRGTGAEMEWVDEEAGPVVRPYAMTRGRTRPSSSSFDLLSVITSTGVPVPSEAHLGSQHRRLLEYVVLGRTGPVVEVASETGLPVGVVRVLLGDLLDHGLILVRPPVPAAASPTESLLREVINGLRAL</sequence>
<dbReference type="PANTHER" id="PTHR36221:SF1">
    <property type="entry name" value="DUF742 DOMAIN-CONTAINING PROTEIN"/>
    <property type="match status" value="1"/>
</dbReference>
<feature type="compositionally biased region" description="Basic and acidic residues" evidence="1">
    <location>
        <begin position="1"/>
        <end position="13"/>
    </location>
</feature>
<dbReference type="PANTHER" id="PTHR36221">
    <property type="entry name" value="DUF742 DOMAIN-CONTAINING PROTEIN"/>
    <property type="match status" value="1"/>
</dbReference>
<reference evidence="3" key="1">
    <citation type="journal article" date="2019" name="Int. J. Syst. Evol. Microbiol.">
        <title>The Global Catalogue of Microorganisms (GCM) 10K type strain sequencing project: providing services to taxonomists for standard genome sequencing and annotation.</title>
        <authorList>
            <consortium name="The Broad Institute Genomics Platform"/>
            <consortium name="The Broad Institute Genome Sequencing Center for Infectious Disease"/>
            <person name="Wu L."/>
            <person name="Ma J."/>
        </authorList>
    </citation>
    <scope>NUCLEOTIDE SEQUENCE [LARGE SCALE GENOMIC DNA]</scope>
    <source>
        <strain evidence="3">ICMP 6774ER</strain>
    </source>
</reference>
<organism evidence="2 3">
    <name type="scientific">Nonomuraea mangrovi</name>
    <dbReference type="NCBI Taxonomy" id="2316207"/>
    <lineage>
        <taxon>Bacteria</taxon>
        <taxon>Bacillati</taxon>
        <taxon>Actinomycetota</taxon>
        <taxon>Actinomycetes</taxon>
        <taxon>Streptosporangiales</taxon>
        <taxon>Streptosporangiaceae</taxon>
        <taxon>Nonomuraea</taxon>
    </lineage>
</organism>